<protein>
    <submittedName>
        <fullName evidence="2">Uncharacterized protein</fullName>
    </submittedName>
</protein>
<name>A0ABU6XL45_9FABA</name>
<evidence type="ECO:0000256" key="1">
    <source>
        <dbReference type="SAM" id="MobiDB-lite"/>
    </source>
</evidence>
<accession>A0ABU6XL45</accession>
<comment type="caution">
    <text evidence="2">The sequence shown here is derived from an EMBL/GenBank/DDBJ whole genome shotgun (WGS) entry which is preliminary data.</text>
</comment>
<sequence>MLRHQLKTTQYILNCMLSLFGTSQISRASSRHVSHPESSSGSGARARHSDIRPFRPPRDKASSDLSDNVENHHPPERCPIHMNQAVEDNTNTEDEDYVPDANEMASFDDHIDNLFANHNVEVQNKGKKRKDSDWWDVEVIEDGVIRPLKQTVFEAIRIPPSRKIVLKFNESHQAVGGENSLLSGYLGADFKKFPISMKSWHEMKEYKESIYNDIIKRTFHFKDPNGKIKKVILKRLGKLWKDTRSSLFH</sequence>
<feature type="compositionally biased region" description="Basic and acidic residues" evidence="1">
    <location>
        <begin position="69"/>
        <end position="79"/>
    </location>
</feature>
<gene>
    <name evidence="2" type="ORF">PIB30_062845</name>
</gene>
<reference evidence="2 3" key="1">
    <citation type="journal article" date="2023" name="Plants (Basel)">
        <title>Bridging the Gap: Combining Genomics and Transcriptomics Approaches to Understand Stylosanthes scabra, an Orphan Legume from the Brazilian Caatinga.</title>
        <authorList>
            <person name="Ferreira-Neto J.R.C."/>
            <person name="da Silva M.D."/>
            <person name="Binneck E."/>
            <person name="de Melo N.F."/>
            <person name="da Silva R.H."/>
            <person name="de Melo A.L.T.M."/>
            <person name="Pandolfi V."/>
            <person name="Bustamante F.O."/>
            <person name="Brasileiro-Vidal A.C."/>
            <person name="Benko-Iseppon A.M."/>
        </authorList>
    </citation>
    <scope>NUCLEOTIDE SEQUENCE [LARGE SCALE GENOMIC DNA]</scope>
    <source>
        <tissue evidence="2">Leaves</tissue>
    </source>
</reference>
<evidence type="ECO:0000313" key="2">
    <source>
        <dbReference type="EMBL" id="MED6198104.1"/>
    </source>
</evidence>
<dbReference type="EMBL" id="JASCZI010212038">
    <property type="protein sequence ID" value="MED6198104.1"/>
    <property type="molecule type" value="Genomic_DNA"/>
</dbReference>
<proteinExistence type="predicted"/>
<organism evidence="2 3">
    <name type="scientific">Stylosanthes scabra</name>
    <dbReference type="NCBI Taxonomy" id="79078"/>
    <lineage>
        <taxon>Eukaryota</taxon>
        <taxon>Viridiplantae</taxon>
        <taxon>Streptophyta</taxon>
        <taxon>Embryophyta</taxon>
        <taxon>Tracheophyta</taxon>
        <taxon>Spermatophyta</taxon>
        <taxon>Magnoliopsida</taxon>
        <taxon>eudicotyledons</taxon>
        <taxon>Gunneridae</taxon>
        <taxon>Pentapetalae</taxon>
        <taxon>rosids</taxon>
        <taxon>fabids</taxon>
        <taxon>Fabales</taxon>
        <taxon>Fabaceae</taxon>
        <taxon>Papilionoideae</taxon>
        <taxon>50 kb inversion clade</taxon>
        <taxon>dalbergioids sensu lato</taxon>
        <taxon>Dalbergieae</taxon>
        <taxon>Pterocarpus clade</taxon>
        <taxon>Stylosanthes</taxon>
    </lineage>
</organism>
<evidence type="ECO:0000313" key="3">
    <source>
        <dbReference type="Proteomes" id="UP001341840"/>
    </source>
</evidence>
<feature type="region of interest" description="Disordered" evidence="1">
    <location>
        <begin position="30"/>
        <end position="82"/>
    </location>
</feature>
<keyword evidence="3" id="KW-1185">Reference proteome</keyword>
<feature type="compositionally biased region" description="Basic and acidic residues" evidence="1">
    <location>
        <begin position="47"/>
        <end position="62"/>
    </location>
</feature>
<dbReference type="Proteomes" id="UP001341840">
    <property type="component" value="Unassembled WGS sequence"/>
</dbReference>